<dbReference type="InterPro" id="IPR054381">
    <property type="entry name" value="CydS"/>
</dbReference>
<accession>A0A2L1TX53</accession>
<sequence>MIMEAPPLCVIAALVFMFVWGAKAKEVQE</sequence>
<dbReference type="Pfam" id="PF22282">
    <property type="entry name" value="CydS"/>
    <property type="match status" value="1"/>
</dbReference>
<reference evidence="2" key="1">
    <citation type="submission" date="2017-02" db="EMBL/GenBank/DDBJ databases">
        <title>Delineation of Paenibacillus larvae strains originating from foulbrood outbreaks.</title>
        <authorList>
            <person name="Beims H."/>
            <person name="Bunk B."/>
            <person name="Sproeer C."/>
            <person name="Mohr K.I."/>
            <person name="Pradella S."/>
            <person name="Guenther G."/>
            <person name="Rohde M."/>
            <person name="von der Ohe W."/>
            <person name="Steinert M."/>
        </authorList>
    </citation>
    <scope>NUCLEOTIDE SEQUENCE [LARGE SCALE GENOMIC DNA]</scope>
    <source>
        <strain evidence="2">Eric_III</strain>
    </source>
</reference>
<evidence type="ECO:0000313" key="1">
    <source>
        <dbReference type="EMBL" id="AVF25260.1"/>
    </source>
</evidence>
<proteinExistence type="predicted"/>
<dbReference type="EMBL" id="CP019655">
    <property type="protein sequence ID" value="AVF25260.1"/>
    <property type="molecule type" value="Genomic_DNA"/>
</dbReference>
<organism evidence="1 2">
    <name type="scientific">Paenibacillus larvae subsp. larvae</name>
    <dbReference type="NCBI Taxonomy" id="147375"/>
    <lineage>
        <taxon>Bacteria</taxon>
        <taxon>Bacillati</taxon>
        <taxon>Bacillota</taxon>
        <taxon>Bacilli</taxon>
        <taxon>Bacillales</taxon>
        <taxon>Paenibacillaceae</taxon>
        <taxon>Paenibacillus</taxon>
    </lineage>
</organism>
<dbReference type="Proteomes" id="UP000239833">
    <property type="component" value="Chromosome"/>
</dbReference>
<gene>
    <name evidence="1" type="ORF">ERICIII_01056</name>
</gene>
<dbReference type="AlphaFoldDB" id="A0A2L1TX53"/>
<evidence type="ECO:0000313" key="2">
    <source>
        <dbReference type="Proteomes" id="UP000239833"/>
    </source>
</evidence>
<name>A0A2L1TX53_9BACL</name>
<protein>
    <submittedName>
        <fullName evidence="1">Uncharacterized protein</fullName>
    </submittedName>
</protein>